<proteinExistence type="predicted"/>
<name>A0AA36FMW7_OCTVU</name>
<gene>
    <name evidence="1" type="ORF">OCTVUL_1B000206</name>
</gene>
<accession>A0AA36FMW7</accession>
<dbReference type="AlphaFoldDB" id="A0AA36FMW7"/>
<organism evidence="1 2">
    <name type="scientific">Octopus vulgaris</name>
    <name type="common">Common octopus</name>
    <dbReference type="NCBI Taxonomy" id="6645"/>
    <lineage>
        <taxon>Eukaryota</taxon>
        <taxon>Metazoa</taxon>
        <taxon>Spiralia</taxon>
        <taxon>Lophotrochozoa</taxon>
        <taxon>Mollusca</taxon>
        <taxon>Cephalopoda</taxon>
        <taxon>Coleoidea</taxon>
        <taxon>Octopodiformes</taxon>
        <taxon>Octopoda</taxon>
        <taxon>Incirrata</taxon>
        <taxon>Octopodidae</taxon>
        <taxon>Octopus</taxon>
    </lineage>
</organism>
<dbReference type="EMBL" id="OX597836">
    <property type="protein sequence ID" value="CAI9739628.1"/>
    <property type="molecule type" value="Genomic_DNA"/>
</dbReference>
<evidence type="ECO:0000313" key="2">
    <source>
        <dbReference type="Proteomes" id="UP001162480"/>
    </source>
</evidence>
<protein>
    <submittedName>
        <fullName evidence="1">Uncharacterized protein</fullName>
    </submittedName>
</protein>
<dbReference type="Proteomes" id="UP001162480">
    <property type="component" value="Chromosome 23"/>
</dbReference>
<evidence type="ECO:0000313" key="1">
    <source>
        <dbReference type="EMBL" id="CAI9739628.1"/>
    </source>
</evidence>
<reference evidence="1" key="1">
    <citation type="submission" date="2023-08" db="EMBL/GenBank/DDBJ databases">
        <authorList>
            <person name="Alioto T."/>
            <person name="Alioto T."/>
            <person name="Gomez Garrido J."/>
        </authorList>
    </citation>
    <scope>NUCLEOTIDE SEQUENCE</scope>
</reference>
<sequence>MVYREEQQCIRSICIKFSLVQHALRLDGREEKDKICIKTKLAEVVDIVRDGGDEQDADDNIIVVVVVVVVRCYCYCFK</sequence>
<keyword evidence="2" id="KW-1185">Reference proteome</keyword>